<sequence>MTSATAESAEFSEDLPPSADQAPEDGDLKGRKGPLAFRTISEVADELNVPQHVLRFWEARFEQVKPLKRGGGRRYYRPEDVELLKRISTLLYVQGYTIRGVQRVLRGQESEHSDDPVVVASQPDTSLTSSPPDHDRAPDNESAVAPADLNSIPPVTAPPPRIDANRLREELSEILVELEALRHYLG</sequence>
<evidence type="ECO:0000313" key="4">
    <source>
        <dbReference type="EMBL" id="MBO1360753.1"/>
    </source>
</evidence>
<accession>A0ABS3LXX5</accession>
<dbReference type="RefSeq" id="WP_207882009.1">
    <property type="nucleotide sequence ID" value="NZ_JAFVMF010000014.1"/>
</dbReference>
<name>A0ABS3LXX5_9PROT</name>
<dbReference type="InterPro" id="IPR047057">
    <property type="entry name" value="MerR_fam"/>
</dbReference>
<feature type="compositionally biased region" description="Polar residues" evidence="2">
    <location>
        <begin position="122"/>
        <end position="131"/>
    </location>
</feature>
<proteinExistence type="predicted"/>
<dbReference type="Pfam" id="PF13411">
    <property type="entry name" value="MerR_1"/>
    <property type="match status" value="1"/>
</dbReference>
<dbReference type="InterPro" id="IPR009061">
    <property type="entry name" value="DNA-bd_dom_put_sf"/>
</dbReference>
<dbReference type="PANTHER" id="PTHR30204:SF15">
    <property type="entry name" value="BLL5018 PROTEIN"/>
    <property type="match status" value="1"/>
</dbReference>
<keyword evidence="1" id="KW-0238">DNA-binding</keyword>
<gene>
    <name evidence="4" type="ORF">J2D73_13245</name>
</gene>
<evidence type="ECO:0000256" key="1">
    <source>
        <dbReference type="ARBA" id="ARBA00023125"/>
    </source>
</evidence>
<dbReference type="EMBL" id="JAFVMF010000014">
    <property type="protein sequence ID" value="MBO1360753.1"/>
    <property type="molecule type" value="Genomic_DNA"/>
</dbReference>
<dbReference type="SMART" id="SM00422">
    <property type="entry name" value="HTH_MERR"/>
    <property type="match status" value="1"/>
</dbReference>
<evidence type="ECO:0000313" key="5">
    <source>
        <dbReference type="Proteomes" id="UP000664771"/>
    </source>
</evidence>
<feature type="region of interest" description="Disordered" evidence="2">
    <location>
        <begin position="107"/>
        <end position="161"/>
    </location>
</feature>
<feature type="region of interest" description="Disordered" evidence="2">
    <location>
        <begin position="1"/>
        <end position="33"/>
    </location>
</feature>
<dbReference type="CDD" id="cd04765">
    <property type="entry name" value="HTH_MlrA-like_sg2"/>
    <property type="match status" value="1"/>
</dbReference>
<dbReference type="Proteomes" id="UP000664771">
    <property type="component" value="Unassembled WGS sequence"/>
</dbReference>
<feature type="domain" description="HTH merR-type" evidence="3">
    <location>
        <begin position="39"/>
        <end position="107"/>
    </location>
</feature>
<dbReference type="InterPro" id="IPR000551">
    <property type="entry name" value="MerR-type_HTH_dom"/>
</dbReference>
<protein>
    <submittedName>
        <fullName evidence="4">MerR family transcriptional regulator</fullName>
    </submittedName>
</protein>
<evidence type="ECO:0000259" key="3">
    <source>
        <dbReference type="PROSITE" id="PS50937"/>
    </source>
</evidence>
<organism evidence="4 5">
    <name type="scientific">Acetobacter sacchari</name>
    <dbReference type="NCBI Taxonomy" id="2661687"/>
    <lineage>
        <taxon>Bacteria</taxon>
        <taxon>Pseudomonadati</taxon>
        <taxon>Pseudomonadota</taxon>
        <taxon>Alphaproteobacteria</taxon>
        <taxon>Acetobacterales</taxon>
        <taxon>Acetobacteraceae</taxon>
        <taxon>Acetobacter</taxon>
    </lineage>
</organism>
<reference evidence="4 5" key="1">
    <citation type="submission" date="2021-03" db="EMBL/GenBank/DDBJ databases">
        <title>The complete genome sequence of Acetobacter sacchari TBRC 11175.</title>
        <authorList>
            <person name="Charoenyingcharoen P."/>
            <person name="Yukphan P."/>
        </authorList>
    </citation>
    <scope>NUCLEOTIDE SEQUENCE [LARGE SCALE GENOMIC DNA]</scope>
    <source>
        <strain evidence="4 5">TBRC 11175</strain>
    </source>
</reference>
<dbReference type="Gene3D" id="1.10.1660.10">
    <property type="match status" value="1"/>
</dbReference>
<dbReference type="PANTHER" id="PTHR30204">
    <property type="entry name" value="REDOX-CYCLING DRUG-SENSING TRANSCRIPTIONAL ACTIVATOR SOXR"/>
    <property type="match status" value="1"/>
</dbReference>
<dbReference type="SUPFAM" id="SSF46955">
    <property type="entry name" value="Putative DNA-binding domain"/>
    <property type="match status" value="1"/>
</dbReference>
<dbReference type="PROSITE" id="PS50937">
    <property type="entry name" value="HTH_MERR_2"/>
    <property type="match status" value="1"/>
</dbReference>
<keyword evidence="5" id="KW-1185">Reference proteome</keyword>
<evidence type="ECO:0000256" key="2">
    <source>
        <dbReference type="SAM" id="MobiDB-lite"/>
    </source>
</evidence>
<comment type="caution">
    <text evidence="4">The sequence shown here is derived from an EMBL/GenBank/DDBJ whole genome shotgun (WGS) entry which is preliminary data.</text>
</comment>